<dbReference type="Proteomes" id="UP001396334">
    <property type="component" value="Unassembled WGS sequence"/>
</dbReference>
<name>A0ABR2R7C4_9ROSI</name>
<accession>A0ABR2R7C4</accession>
<dbReference type="EMBL" id="JBBPBN010000025">
    <property type="protein sequence ID" value="KAK9008834.1"/>
    <property type="molecule type" value="Genomic_DNA"/>
</dbReference>
<reference evidence="1 2" key="1">
    <citation type="journal article" date="2024" name="G3 (Bethesda)">
        <title>Genome assembly of Hibiscus sabdariffa L. provides insights into metabolisms of medicinal natural products.</title>
        <authorList>
            <person name="Kim T."/>
        </authorList>
    </citation>
    <scope>NUCLEOTIDE SEQUENCE [LARGE SCALE GENOMIC DNA]</scope>
    <source>
        <strain evidence="1">TK-2024</strain>
        <tissue evidence="1">Old leaves</tissue>
    </source>
</reference>
<sequence length="110" mass="12130">MSLSTNINYICPEANSSPTETLHALYAWSNQVPPISLVNPGNEDNISRVNQVTCVGSESLILPFAFGELWCLHFFRGDVSPTLKLSKRTINDPCSEALATDSLEPFLFLL</sequence>
<evidence type="ECO:0000313" key="1">
    <source>
        <dbReference type="EMBL" id="KAK9008834.1"/>
    </source>
</evidence>
<protein>
    <submittedName>
        <fullName evidence="1">Uncharacterized protein</fullName>
    </submittedName>
</protein>
<gene>
    <name evidence="1" type="ORF">V6N11_080312</name>
</gene>
<evidence type="ECO:0000313" key="2">
    <source>
        <dbReference type="Proteomes" id="UP001396334"/>
    </source>
</evidence>
<comment type="caution">
    <text evidence="1">The sequence shown here is derived from an EMBL/GenBank/DDBJ whole genome shotgun (WGS) entry which is preliminary data.</text>
</comment>
<proteinExistence type="predicted"/>
<keyword evidence="2" id="KW-1185">Reference proteome</keyword>
<organism evidence="1 2">
    <name type="scientific">Hibiscus sabdariffa</name>
    <name type="common">roselle</name>
    <dbReference type="NCBI Taxonomy" id="183260"/>
    <lineage>
        <taxon>Eukaryota</taxon>
        <taxon>Viridiplantae</taxon>
        <taxon>Streptophyta</taxon>
        <taxon>Embryophyta</taxon>
        <taxon>Tracheophyta</taxon>
        <taxon>Spermatophyta</taxon>
        <taxon>Magnoliopsida</taxon>
        <taxon>eudicotyledons</taxon>
        <taxon>Gunneridae</taxon>
        <taxon>Pentapetalae</taxon>
        <taxon>rosids</taxon>
        <taxon>malvids</taxon>
        <taxon>Malvales</taxon>
        <taxon>Malvaceae</taxon>
        <taxon>Malvoideae</taxon>
        <taxon>Hibiscus</taxon>
    </lineage>
</organism>